<evidence type="ECO:0000256" key="5">
    <source>
        <dbReference type="ARBA" id="ARBA00022538"/>
    </source>
</evidence>
<evidence type="ECO:0000256" key="8">
    <source>
        <dbReference type="ARBA" id="ARBA00022882"/>
    </source>
</evidence>
<evidence type="ECO:0000256" key="13">
    <source>
        <dbReference type="ARBA" id="ARBA00023303"/>
    </source>
</evidence>
<feature type="domain" description="Cyclic nucleotide-binding" evidence="16">
    <location>
        <begin position="419"/>
        <end position="517"/>
    </location>
</feature>
<feature type="repeat" description="ANK" evidence="14">
    <location>
        <begin position="597"/>
        <end position="629"/>
    </location>
</feature>
<dbReference type="Pfam" id="PF12796">
    <property type="entry name" value="Ank_2"/>
    <property type="match status" value="2"/>
</dbReference>
<dbReference type="Gene3D" id="1.10.287.70">
    <property type="match status" value="1"/>
</dbReference>
<feature type="transmembrane region" description="Helical" evidence="15">
    <location>
        <begin position="234"/>
        <end position="260"/>
    </location>
</feature>
<dbReference type="FunFam" id="2.60.120.10:FF:000074">
    <property type="entry name" value="Potassium channel KAT2"/>
    <property type="match status" value="1"/>
</dbReference>
<evidence type="ECO:0000256" key="9">
    <source>
        <dbReference type="ARBA" id="ARBA00022958"/>
    </source>
</evidence>
<comment type="subcellular location">
    <subcellularLocation>
        <location evidence="2">Cell membrane</location>
        <topology evidence="2">Peripheral membrane protein</topology>
        <orientation evidence="2">Cytoplasmic side</orientation>
    </subcellularLocation>
    <subcellularLocation>
        <location evidence="1 15">Membrane</location>
        <topology evidence="1 15">Multi-pass membrane protein</topology>
    </subcellularLocation>
</comment>
<feature type="transmembrane region" description="Helical" evidence="15">
    <location>
        <begin position="284"/>
        <end position="303"/>
    </location>
</feature>
<dbReference type="SMART" id="SM00100">
    <property type="entry name" value="cNMP"/>
    <property type="match status" value="1"/>
</dbReference>
<accession>A0A2Z6NB83</accession>
<gene>
    <name evidence="18" type="ORF">TSUD_307000</name>
</gene>
<dbReference type="SUPFAM" id="SSF48403">
    <property type="entry name" value="Ankyrin repeat"/>
    <property type="match status" value="1"/>
</dbReference>
<dbReference type="GO" id="GO:0034702">
    <property type="term" value="C:monoatomic ion channel complex"/>
    <property type="evidence" value="ECO:0007669"/>
    <property type="project" value="UniProtKB-KW"/>
</dbReference>
<dbReference type="OrthoDB" id="426293at2759"/>
<dbReference type="InterPro" id="IPR002110">
    <property type="entry name" value="Ankyrin_rpt"/>
</dbReference>
<protein>
    <recommendedName>
        <fullName evidence="15">Potassium channel</fullName>
    </recommendedName>
</protein>
<dbReference type="Proteomes" id="UP000242715">
    <property type="component" value="Unassembled WGS sequence"/>
</dbReference>
<keyword evidence="11 15" id="KW-0406">Ion transport</keyword>
<dbReference type="InterPro" id="IPR018490">
    <property type="entry name" value="cNMP-bd_dom_sf"/>
</dbReference>
<evidence type="ECO:0000259" key="16">
    <source>
        <dbReference type="PROSITE" id="PS50042"/>
    </source>
</evidence>
<keyword evidence="7 15" id="KW-0631">Potassium channel</keyword>
<dbReference type="PROSITE" id="PS50297">
    <property type="entry name" value="ANK_REP_REGION"/>
    <property type="match status" value="2"/>
</dbReference>
<comment type="function">
    <text evidence="15">Potassium channel.</text>
</comment>
<comment type="subunit">
    <text evidence="15">The potassium channel is composed of a homo- or heterotetrameric complex of pore-forming subunits.</text>
</comment>
<dbReference type="PRINTS" id="PR01415">
    <property type="entry name" value="ANKYRIN"/>
</dbReference>
<dbReference type="Pfam" id="PF00520">
    <property type="entry name" value="Ion_trans"/>
    <property type="match status" value="1"/>
</dbReference>
<evidence type="ECO:0000256" key="6">
    <source>
        <dbReference type="ARBA" id="ARBA00022692"/>
    </source>
</evidence>
<evidence type="ECO:0000256" key="14">
    <source>
        <dbReference type="PROSITE-ProRule" id="PRU00023"/>
    </source>
</evidence>
<evidence type="ECO:0000256" key="10">
    <source>
        <dbReference type="ARBA" id="ARBA00022989"/>
    </source>
</evidence>
<reference evidence="19" key="1">
    <citation type="journal article" date="2017" name="Front. Plant Sci.">
        <title>Climate Clever Clovers: New Paradigm to Reduce the Environmental Footprint of Ruminants by Breeding Low Methanogenic Forages Utilizing Haplotype Variation.</title>
        <authorList>
            <person name="Kaur P."/>
            <person name="Appels R."/>
            <person name="Bayer P.E."/>
            <person name="Keeble-Gagnere G."/>
            <person name="Wang J."/>
            <person name="Hirakawa H."/>
            <person name="Shirasawa K."/>
            <person name="Vercoe P."/>
            <person name="Stefanova K."/>
            <person name="Durmic Z."/>
            <person name="Nichols P."/>
            <person name="Revell C."/>
            <person name="Isobe S.N."/>
            <person name="Edwards D."/>
            <person name="Erskine W."/>
        </authorList>
    </citation>
    <scope>NUCLEOTIDE SEQUENCE [LARGE SCALE GENOMIC DNA]</scope>
    <source>
        <strain evidence="19">cv. Daliak</strain>
    </source>
</reference>
<sequence length="916" mass="103795">MMHESNDNALGDDKRNLLNMLRESNDNALGDDERNLLLNMMENDNGDDFLSDRRNVFLPDQADGSQYSLMDFPLPNLSSNRLSFRRSRLPKNVISPQARYYRWWQMFLALLVFYTAWMSPFELGFLSERSLPLSVIDNAVNVLFFGDIVLTFFVAYFDEDTCLLVDKHGQIAMRYLKTWFLFDLISTIPYELVNRLLPEDIRSYGYFGMLRLWRLHRVSALFARLEKDRHYNYFFLRCLKLICVTLFTTHFGACILFFLANRFSEDRSATWLGLVSDVDDKSTIALYITSLYWAIITLSTLGYGDLHAVNSREMVFLIFYMLLNVALTSYLIGNMTNLVVHSTSRTRKYRDTVKAATKFAHRNRIPTRLEEQMLAQLLMKYRTDLEGVQQQDVIDSLPKAIRASVYYCLFYPIMNKVFLFAGVSTDLIFQLVTEMKAEYFPPKEDVVLENEAPTDFYILVTGGAELIKRVNGVEQVVGKIHAGELVGEVGVLGYIPQPYSSRTTRLSQILRLERTTFLNHVRTSVGDGAIIMNNFLNYVETSSILGMGAIFAEIMVLLAHGKTDLPISTCFAVTRNDNILLRRLLNKGSDPNEADRKGRTALHIAASNGYENCVTLLLQFGADPNRKDLDGNIPLWEAMSGGHKFVKKLLIDNGANIFFTDVVQLACVAARKNNTELLTELVELGVDVTKSERSGTTALHTAVTEGNVEIVKLLVDLGAEVDKEDNGGWTPRVLAEQQGHEKIKNIFQKIKENKQSTPVIPISDNGKPNVSYTGNLQSEPVMPDIGGSQECLIPPHIQDELPCLDDHQRRRTTNTYNNSIFGMISAANRNKYREAYERNTDNAANMNELLARVTLSCPEIGEHGKLIFLPKSLEELLDIGAKMFDFSPTKILTKEGAEIDDIDLIRDGDHLIIAND</sequence>
<dbReference type="AlphaFoldDB" id="A0A2Z6NB83"/>
<dbReference type="PRINTS" id="PR01463">
    <property type="entry name" value="EAGCHANLFMLY"/>
</dbReference>
<evidence type="ECO:0000313" key="18">
    <source>
        <dbReference type="EMBL" id="GAU41994.1"/>
    </source>
</evidence>
<keyword evidence="4 15" id="KW-0813">Transport</keyword>
<comment type="similarity">
    <text evidence="3 15">Belongs to the potassium channel family. Plant (TC 1.A.1.4) subfamily.</text>
</comment>
<dbReference type="GO" id="GO:0005886">
    <property type="term" value="C:plasma membrane"/>
    <property type="evidence" value="ECO:0007669"/>
    <property type="project" value="UniProtKB-SubCell"/>
</dbReference>
<evidence type="ECO:0000256" key="3">
    <source>
        <dbReference type="ARBA" id="ARBA00007929"/>
    </source>
</evidence>
<dbReference type="PROSITE" id="PS51490">
    <property type="entry name" value="KHA"/>
    <property type="match status" value="1"/>
</dbReference>
<keyword evidence="9 15" id="KW-0630">Potassium</keyword>
<dbReference type="SUPFAM" id="SSF51206">
    <property type="entry name" value="cAMP-binding domain-like"/>
    <property type="match status" value="1"/>
</dbReference>
<dbReference type="EMBL" id="DF973893">
    <property type="protein sequence ID" value="GAU41994.1"/>
    <property type="molecule type" value="Genomic_DNA"/>
</dbReference>
<dbReference type="Pfam" id="PF00027">
    <property type="entry name" value="cNMP_binding"/>
    <property type="match status" value="1"/>
</dbReference>
<comment type="domain">
    <text evidence="15">The segment S4 is probably the voltage-sensor and is characterized by a series of positively charged amino acids. The pore-forming region H5 is enclosed by the transmembrane segments S5 and S6 in the Shaker-type (1P/6TM) and contains the GYGD signature motif which seems to be involved in potassium selectivity.</text>
</comment>
<dbReference type="InterPro" id="IPR005821">
    <property type="entry name" value="Ion_trans_dom"/>
</dbReference>
<comment type="caution">
    <text evidence="15">Lacks conserved residue(s) required for the propagation of feature annotation.</text>
</comment>
<dbReference type="InterPro" id="IPR003938">
    <property type="entry name" value="K_chnl_volt-dep_EAG/ELK/ERG"/>
</dbReference>
<dbReference type="InterPro" id="IPR021789">
    <property type="entry name" value="KHA_dom"/>
</dbReference>
<dbReference type="GO" id="GO:0005249">
    <property type="term" value="F:voltage-gated potassium channel activity"/>
    <property type="evidence" value="ECO:0007669"/>
    <property type="project" value="UniProtKB-UniRule"/>
</dbReference>
<evidence type="ECO:0000256" key="12">
    <source>
        <dbReference type="ARBA" id="ARBA00023136"/>
    </source>
</evidence>
<keyword evidence="10 15" id="KW-1133">Transmembrane helix</keyword>
<keyword evidence="8 15" id="KW-0851">Voltage-gated channel</keyword>
<evidence type="ECO:0000256" key="15">
    <source>
        <dbReference type="RuleBase" id="RU369015"/>
    </source>
</evidence>
<dbReference type="Gene3D" id="1.25.40.20">
    <property type="entry name" value="Ankyrin repeat-containing domain"/>
    <property type="match status" value="1"/>
</dbReference>
<dbReference type="CDD" id="cd00038">
    <property type="entry name" value="CAP_ED"/>
    <property type="match status" value="1"/>
</dbReference>
<dbReference type="InterPro" id="IPR045319">
    <property type="entry name" value="KAT/AKT"/>
</dbReference>
<keyword evidence="5 15" id="KW-0633">Potassium transport</keyword>
<keyword evidence="13 15" id="KW-0407">Ion channel</keyword>
<evidence type="ECO:0000256" key="1">
    <source>
        <dbReference type="ARBA" id="ARBA00004141"/>
    </source>
</evidence>
<dbReference type="SUPFAM" id="SSF81324">
    <property type="entry name" value="Voltage-gated potassium channels"/>
    <property type="match status" value="1"/>
</dbReference>
<dbReference type="Pfam" id="PF11834">
    <property type="entry name" value="KHA"/>
    <property type="match status" value="1"/>
</dbReference>
<evidence type="ECO:0000256" key="4">
    <source>
        <dbReference type="ARBA" id="ARBA00022448"/>
    </source>
</evidence>
<comment type="domain">
    <text evidence="15">The KHA domain (rich in hydrophobic and acidic residues) present in the C-terminal part is likely to be important for tetramerization.</text>
</comment>
<evidence type="ECO:0000256" key="11">
    <source>
        <dbReference type="ARBA" id="ARBA00023065"/>
    </source>
</evidence>
<feature type="transmembrane region" description="Helical" evidence="15">
    <location>
        <begin position="315"/>
        <end position="333"/>
    </location>
</feature>
<keyword evidence="12 15" id="KW-0472">Membrane</keyword>
<dbReference type="FunFam" id="1.10.287.70:FF:000123">
    <property type="entry name" value="Potassium channel KAT3"/>
    <property type="match status" value="1"/>
</dbReference>
<evidence type="ECO:0000259" key="17">
    <source>
        <dbReference type="PROSITE" id="PS51490"/>
    </source>
</evidence>
<keyword evidence="6 15" id="KW-0812">Transmembrane</keyword>
<evidence type="ECO:0000256" key="7">
    <source>
        <dbReference type="ARBA" id="ARBA00022826"/>
    </source>
</evidence>
<feature type="transmembrane region" description="Helical" evidence="15">
    <location>
        <begin position="100"/>
        <end position="119"/>
    </location>
</feature>
<keyword evidence="19" id="KW-1185">Reference proteome</keyword>
<evidence type="ECO:0000256" key="2">
    <source>
        <dbReference type="ARBA" id="ARBA00004413"/>
    </source>
</evidence>
<dbReference type="PANTHER" id="PTHR45743:SF29">
    <property type="entry name" value="POTASSIUM CHANNEL"/>
    <property type="match status" value="1"/>
</dbReference>
<dbReference type="InterPro" id="IPR014710">
    <property type="entry name" value="RmlC-like_jellyroll"/>
</dbReference>
<dbReference type="PROSITE" id="PS50088">
    <property type="entry name" value="ANK_REPEAT"/>
    <property type="match status" value="3"/>
</dbReference>
<dbReference type="InterPro" id="IPR000595">
    <property type="entry name" value="cNMP-bd_dom"/>
</dbReference>
<feature type="repeat" description="ANK" evidence="14">
    <location>
        <begin position="694"/>
        <end position="726"/>
    </location>
</feature>
<dbReference type="Gene3D" id="2.60.120.10">
    <property type="entry name" value="Jelly Rolls"/>
    <property type="match status" value="1"/>
</dbReference>
<feature type="transmembrane region" description="Helical" evidence="15">
    <location>
        <begin position="139"/>
        <end position="157"/>
    </location>
</feature>
<dbReference type="PROSITE" id="PS50042">
    <property type="entry name" value="CNMP_BINDING_3"/>
    <property type="match status" value="1"/>
</dbReference>
<feature type="domain" description="KHA" evidence="17">
    <location>
        <begin position="852"/>
        <end position="916"/>
    </location>
</feature>
<dbReference type="InterPro" id="IPR036770">
    <property type="entry name" value="Ankyrin_rpt-contain_sf"/>
</dbReference>
<dbReference type="SMART" id="SM00248">
    <property type="entry name" value="ANK"/>
    <property type="match status" value="5"/>
</dbReference>
<proteinExistence type="inferred from homology"/>
<name>A0A2Z6NB83_TRISU</name>
<evidence type="ECO:0000313" key="19">
    <source>
        <dbReference type="Proteomes" id="UP000242715"/>
    </source>
</evidence>
<feature type="repeat" description="ANK" evidence="14">
    <location>
        <begin position="630"/>
        <end position="662"/>
    </location>
</feature>
<keyword evidence="14" id="KW-0040">ANK repeat</keyword>
<organism evidence="18 19">
    <name type="scientific">Trifolium subterraneum</name>
    <name type="common">Subterranean clover</name>
    <dbReference type="NCBI Taxonomy" id="3900"/>
    <lineage>
        <taxon>Eukaryota</taxon>
        <taxon>Viridiplantae</taxon>
        <taxon>Streptophyta</taxon>
        <taxon>Embryophyta</taxon>
        <taxon>Tracheophyta</taxon>
        <taxon>Spermatophyta</taxon>
        <taxon>Magnoliopsida</taxon>
        <taxon>eudicotyledons</taxon>
        <taxon>Gunneridae</taxon>
        <taxon>Pentapetalae</taxon>
        <taxon>rosids</taxon>
        <taxon>fabids</taxon>
        <taxon>Fabales</taxon>
        <taxon>Fabaceae</taxon>
        <taxon>Papilionoideae</taxon>
        <taxon>50 kb inversion clade</taxon>
        <taxon>NPAAA clade</taxon>
        <taxon>Hologalegina</taxon>
        <taxon>IRL clade</taxon>
        <taxon>Trifolieae</taxon>
        <taxon>Trifolium</taxon>
    </lineage>
</organism>
<dbReference type="PANTHER" id="PTHR45743">
    <property type="entry name" value="POTASSIUM CHANNEL AKT1"/>
    <property type="match status" value="1"/>
</dbReference>